<dbReference type="GeneID" id="5428018"/>
<reference evidence="1 2" key="1">
    <citation type="journal article" date="2011" name="PLoS Genet.">
        <title>Genomic analysis of the necrotrophic fungal pathogens Sclerotinia sclerotiorum and Botrytis cinerea.</title>
        <authorList>
            <person name="Amselem J."/>
            <person name="Cuomo C.A."/>
            <person name="van Kan J.A."/>
            <person name="Viaud M."/>
            <person name="Benito E.P."/>
            <person name="Couloux A."/>
            <person name="Coutinho P.M."/>
            <person name="de Vries R.P."/>
            <person name="Dyer P.S."/>
            <person name="Fillinger S."/>
            <person name="Fournier E."/>
            <person name="Gout L."/>
            <person name="Hahn M."/>
            <person name="Kohn L."/>
            <person name="Lapalu N."/>
            <person name="Plummer K.M."/>
            <person name="Pradier J.M."/>
            <person name="Quevillon E."/>
            <person name="Sharon A."/>
            <person name="Simon A."/>
            <person name="ten Have A."/>
            <person name="Tudzynski B."/>
            <person name="Tudzynski P."/>
            <person name="Wincker P."/>
            <person name="Andrew M."/>
            <person name="Anthouard V."/>
            <person name="Beever R.E."/>
            <person name="Beffa R."/>
            <person name="Benoit I."/>
            <person name="Bouzid O."/>
            <person name="Brault B."/>
            <person name="Chen Z."/>
            <person name="Choquer M."/>
            <person name="Collemare J."/>
            <person name="Cotton P."/>
            <person name="Danchin E.G."/>
            <person name="Da Silva C."/>
            <person name="Gautier A."/>
            <person name="Giraud C."/>
            <person name="Giraud T."/>
            <person name="Gonzalez C."/>
            <person name="Grossetete S."/>
            <person name="Guldener U."/>
            <person name="Henrissat B."/>
            <person name="Howlett B.J."/>
            <person name="Kodira C."/>
            <person name="Kretschmer M."/>
            <person name="Lappartient A."/>
            <person name="Leroch M."/>
            <person name="Levis C."/>
            <person name="Mauceli E."/>
            <person name="Neuveglise C."/>
            <person name="Oeser B."/>
            <person name="Pearson M."/>
            <person name="Poulain J."/>
            <person name="Poussereau N."/>
            <person name="Quesneville H."/>
            <person name="Rascle C."/>
            <person name="Schumacher J."/>
            <person name="Segurens B."/>
            <person name="Sexton A."/>
            <person name="Silva E."/>
            <person name="Sirven C."/>
            <person name="Soanes D.M."/>
            <person name="Talbot N.J."/>
            <person name="Templeton M."/>
            <person name="Yandava C."/>
            <person name="Yarden O."/>
            <person name="Zeng Q."/>
            <person name="Rollins J.A."/>
            <person name="Lebrun M.H."/>
            <person name="Dickman M."/>
        </authorList>
    </citation>
    <scope>NUCLEOTIDE SEQUENCE [LARGE SCALE GENOMIC DNA]</scope>
    <source>
        <strain evidence="1 2">B05.10</strain>
    </source>
</reference>
<gene>
    <name evidence="1" type="ORF">BCIN_10g06210</name>
</gene>
<sequence>MTFPDLYIPLAGTSSTKVFPYRPRDPKDIPGLWKIHPNMDEGLKTAITTVREFREYVRGLKIHEVPQRIGTMALKNGMDYDMVFDECAKSWLGGKKSPADMDFYRRKLDRQLQIQQLISGAIWNVSEEHELKCREILKAKPDEASWCPKEFELYKSELKYLKETPYNTLLIKEQAKNWAKFPRNLEEIQWGVSEELHRYTLTPAEELALSRLPLHPGVLEGTILDNMRAEFELEFGHSVFEDKPEDADAKVGDGDGVGKAPSPYQLTVSSRSFILPSKDFDYGVAGPFVDAILQQDSTS</sequence>
<protein>
    <submittedName>
        <fullName evidence="1">Uncharacterized protein</fullName>
    </submittedName>
</protein>
<dbReference type="Proteomes" id="UP000001798">
    <property type="component" value="Chromosome 10"/>
</dbReference>
<evidence type="ECO:0000313" key="1">
    <source>
        <dbReference type="EMBL" id="ATZ54639.1"/>
    </source>
</evidence>
<dbReference type="RefSeq" id="XP_001547534.1">
    <property type="nucleotide sequence ID" value="XM_001547484.2"/>
</dbReference>
<dbReference type="VEuPathDB" id="FungiDB:Bcin10g06210"/>
<dbReference type="KEGG" id="bfu:BCIN_10g06210"/>
<evidence type="ECO:0000313" key="2">
    <source>
        <dbReference type="Proteomes" id="UP000001798"/>
    </source>
</evidence>
<dbReference type="EMBL" id="CP009814">
    <property type="protein sequence ID" value="ATZ54639.1"/>
    <property type="molecule type" value="Genomic_DNA"/>
</dbReference>
<organism evidence="1 2">
    <name type="scientific">Botryotinia fuckeliana (strain B05.10)</name>
    <name type="common">Noble rot fungus</name>
    <name type="synonym">Botrytis cinerea</name>
    <dbReference type="NCBI Taxonomy" id="332648"/>
    <lineage>
        <taxon>Eukaryota</taxon>
        <taxon>Fungi</taxon>
        <taxon>Dikarya</taxon>
        <taxon>Ascomycota</taxon>
        <taxon>Pezizomycotina</taxon>
        <taxon>Leotiomycetes</taxon>
        <taxon>Helotiales</taxon>
        <taxon>Sclerotiniaceae</taxon>
        <taxon>Botrytis</taxon>
    </lineage>
</organism>
<accession>A0A384JVK2</accession>
<proteinExistence type="predicted"/>
<dbReference type="AlphaFoldDB" id="A0A384JVK2"/>
<name>A0A384JVK2_BOTFB</name>
<reference evidence="1 2" key="2">
    <citation type="journal article" date="2012" name="Eukaryot. Cell">
        <title>Genome update of Botrytis cinerea strains B05.10 and T4.</title>
        <authorList>
            <person name="Staats M."/>
            <person name="van Kan J.A."/>
        </authorList>
    </citation>
    <scope>NUCLEOTIDE SEQUENCE [LARGE SCALE GENOMIC DNA]</scope>
    <source>
        <strain evidence="1 2">B05.10</strain>
    </source>
</reference>
<keyword evidence="2" id="KW-1185">Reference proteome</keyword>
<reference evidence="1 2" key="3">
    <citation type="journal article" date="2017" name="Mol. Plant Pathol.">
        <title>A gapless genome sequence of the fungus Botrytis cinerea.</title>
        <authorList>
            <person name="Van Kan J.A."/>
            <person name="Stassen J.H."/>
            <person name="Mosbach A."/>
            <person name="Van Der Lee T.A."/>
            <person name="Faino L."/>
            <person name="Farmer A.D."/>
            <person name="Papasotiriou D.G."/>
            <person name="Zhou S."/>
            <person name="Seidl M.F."/>
            <person name="Cottam E."/>
            <person name="Edel D."/>
            <person name="Hahn M."/>
            <person name="Schwartz D.C."/>
            <person name="Dietrich R.A."/>
            <person name="Widdison S."/>
            <person name="Scalliet G."/>
        </authorList>
    </citation>
    <scope>NUCLEOTIDE SEQUENCE [LARGE SCALE GENOMIC DNA]</scope>
    <source>
        <strain evidence="1 2">B05.10</strain>
    </source>
</reference>